<dbReference type="SUPFAM" id="SSF55021">
    <property type="entry name" value="ACT-like"/>
    <property type="match status" value="1"/>
</dbReference>
<dbReference type="Gene3D" id="3.30.70.260">
    <property type="match status" value="1"/>
</dbReference>
<gene>
    <name evidence="5" type="ORF">DAMNIGENAA_03660</name>
</gene>
<evidence type="ECO:0000256" key="3">
    <source>
        <dbReference type="SAM" id="Coils"/>
    </source>
</evidence>
<feature type="coiled-coil region" evidence="3">
    <location>
        <begin position="184"/>
        <end position="211"/>
    </location>
</feature>
<keyword evidence="1 2" id="KW-0129">CBS domain</keyword>
<dbReference type="InterPro" id="IPR000644">
    <property type="entry name" value="CBS_dom"/>
</dbReference>
<dbReference type="Proteomes" id="UP001144372">
    <property type="component" value="Unassembled WGS sequence"/>
</dbReference>
<comment type="caution">
    <text evidence="5">The sequence shown here is derived from an EMBL/GenBank/DDBJ whole genome shotgun (WGS) entry which is preliminary data.</text>
</comment>
<dbReference type="SUPFAM" id="SSF54631">
    <property type="entry name" value="CBS-domain pair"/>
    <property type="match status" value="1"/>
</dbReference>
<feature type="domain" description="CBS" evidence="4">
    <location>
        <begin position="7"/>
        <end position="65"/>
    </location>
</feature>
<accession>A0A9W6D1J5</accession>
<evidence type="ECO:0000256" key="1">
    <source>
        <dbReference type="ARBA" id="ARBA00023122"/>
    </source>
</evidence>
<name>A0A9W6D1J5_9BACT</name>
<keyword evidence="6" id="KW-1185">Reference proteome</keyword>
<evidence type="ECO:0000313" key="5">
    <source>
        <dbReference type="EMBL" id="GLI32933.1"/>
    </source>
</evidence>
<evidence type="ECO:0000313" key="6">
    <source>
        <dbReference type="Proteomes" id="UP001144372"/>
    </source>
</evidence>
<dbReference type="SMART" id="SM00116">
    <property type="entry name" value="CBS"/>
    <property type="match status" value="2"/>
</dbReference>
<dbReference type="PROSITE" id="PS51371">
    <property type="entry name" value="CBS"/>
    <property type="match status" value="2"/>
</dbReference>
<dbReference type="InterPro" id="IPR045865">
    <property type="entry name" value="ACT-like_dom_sf"/>
</dbReference>
<dbReference type="PANTHER" id="PTHR43080">
    <property type="entry name" value="CBS DOMAIN-CONTAINING PROTEIN CBSX3, MITOCHONDRIAL"/>
    <property type="match status" value="1"/>
</dbReference>
<reference evidence="5" key="1">
    <citation type="submission" date="2022-12" db="EMBL/GenBank/DDBJ databases">
        <title>Reference genome sequencing for broad-spectrum identification of bacterial and archaeal isolates by mass spectrometry.</title>
        <authorList>
            <person name="Sekiguchi Y."/>
            <person name="Tourlousse D.M."/>
        </authorList>
    </citation>
    <scope>NUCLEOTIDE SEQUENCE</scope>
    <source>
        <strain evidence="5">ASRB1</strain>
    </source>
</reference>
<dbReference type="Gene3D" id="3.10.580.10">
    <property type="entry name" value="CBS-domain"/>
    <property type="match status" value="1"/>
</dbReference>
<dbReference type="InterPro" id="IPR051257">
    <property type="entry name" value="Diverse_CBS-Domain"/>
</dbReference>
<organism evidence="5 6">
    <name type="scientific">Desulforhabdus amnigena</name>
    <dbReference type="NCBI Taxonomy" id="40218"/>
    <lineage>
        <taxon>Bacteria</taxon>
        <taxon>Pseudomonadati</taxon>
        <taxon>Thermodesulfobacteriota</taxon>
        <taxon>Syntrophobacteria</taxon>
        <taxon>Syntrophobacterales</taxon>
        <taxon>Syntrophobacteraceae</taxon>
        <taxon>Desulforhabdus</taxon>
    </lineage>
</organism>
<evidence type="ECO:0000259" key="4">
    <source>
        <dbReference type="PROSITE" id="PS51371"/>
    </source>
</evidence>
<dbReference type="CDD" id="cd04584">
    <property type="entry name" value="CBS_pair_AcuB_like"/>
    <property type="match status" value="1"/>
</dbReference>
<dbReference type="PANTHER" id="PTHR43080:SF2">
    <property type="entry name" value="CBS DOMAIN-CONTAINING PROTEIN"/>
    <property type="match status" value="1"/>
</dbReference>
<evidence type="ECO:0000256" key="2">
    <source>
        <dbReference type="PROSITE-ProRule" id="PRU00703"/>
    </source>
</evidence>
<sequence length="226" mass="25471">MLVKNWMSKSVITIDADDSMSQAISLIREHKIRMLPVLRKGKLVGVLSNTDLKRASASDATSLDVHELLYLISKVKVKDIMTKEIITIPFDFTVEEAALLLIEKKISGAPVVDEKGRLVGIITRDDLLKVLISLSGFGKKGIQFALQIEDRPGSIKDVTDIIRSYGGRIASVLGTYESAPAGFRRVYVRAYDIERERMEQLKEELKQAATMLYMVDHRENKREIYS</sequence>
<dbReference type="EMBL" id="BSDR01000001">
    <property type="protein sequence ID" value="GLI32933.1"/>
    <property type="molecule type" value="Genomic_DNA"/>
</dbReference>
<dbReference type="AlphaFoldDB" id="A0A9W6D1J5"/>
<dbReference type="InterPro" id="IPR046342">
    <property type="entry name" value="CBS_dom_sf"/>
</dbReference>
<protein>
    <submittedName>
        <fullName evidence="5">Membrane protein</fullName>
    </submittedName>
</protein>
<feature type="domain" description="CBS" evidence="4">
    <location>
        <begin position="81"/>
        <end position="140"/>
    </location>
</feature>
<dbReference type="RefSeq" id="WP_281791951.1">
    <property type="nucleotide sequence ID" value="NZ_BSDR01000001.1"/>
</dbReference>
<dbReference type="Pfam" id="PF00571">
    <property type="entry name" value="CBS"/>
    <property type="match status" value="2"/>
</dbReference>
<keyword evidence="3" id="KW-0175">Coiled coil</keyword>
<proteinExistence type="predicted"/>